<accession>A0A420EHH1</accession>
<dbReference type="RefSeq" id="WP_120354114.1">
    <property type="nucleotide sequence ID" value="NZ_RAQO01000004.1"/>
</dbReference>
<sequence>MIGYTTVGTNQFENALGFYDALMAVFGEQRLWQTQTMAAWGASRNDPAFCIVTPHDTNNASVGNGVMIALKASSHLQVNLAYKTALSLGGSCEGKPGPRGTNGFYGAYFRDLDGNKLNAYCPASKA</sequence>
<dbReference type="CDD" id="cd07262">
    <property type="entry name" value="VOC_like"/>
    <property type="match status" value="1"/>
</dbReference>
<dbReference type="EMBL" id="RAQO01000004">
    <property type="protein sequence ID" value="RKF20110.1"/>
    <property type="molecule type" value="Genomic_DNA"/>
</dbReference>
<feature type="domain" description="VOC" evidence="1">
    <location>
        <begin position="1"/>
        <end position="122"/>
    </location>
</feature>
<comment type="caution">
    <text evidence="2">The sequence shown here is derived from an EMBL/GenBank/DDBJ whole genome shotgun (WGS) entry which is preliminary data.</text>
</comment>
<dbReference type="Proteomes" id="UP000286482">
    <property type="component" value="Unassembled WGS sequence"/>
</dbReference>
<name>A0A420EHH1_9ALTE</name>
<dbReference type="PANTHER" id="PTHR35006">
    <property type="entry name" value="GLYOXALASE FAMILY PROTEIN (AFU_ORTHOLOGUE AFUA_5G14830)"/>
    <property type="match status" value="1"/>
</dbReference>
<proteinExistence type="predicted"/>
<evidence type="ECO:0000313" key="2">
    <source>
        <dbReference type="EMBL" id="RKF20110.1"/>
    </source>
</evidence>
<dbReference type="InterPro" id="IPR004360">
    <property type="entry name" value="Glyas_Fos-R_dOase_dom"/>
</dbReference>
<dbReference type="PANTHER" id="PTHR35006:SF2">
    <property type="entry name" value="GLYOXALASE FAMILY PROTEIN (AFU_ORTHOLOGUE AFUA_5G14830)"/>
    <property type="match status" value="1"/>
</dbReference>
<dbReference type="Gene3D" id="3.10.180.10">
    <property type="entry name" value="2,3-Dihydroxybiphenyl 1,2-Dioxygenase, domain 1"/>
    <property type="match status" value="1"/>
</dbReference>
<dbReference type="AlphaFoldDB" id="A0A420EHH1"/>
<dbReference type="PROSITE" id="PS51819">
    <property type="entry name" value="VOC"/>
    <property type="match status" value="1"/>
</dbReference>
<dbReference type="Pfam" id="PF00903">
    <property type="entry name" value="Glyoxalase"/>
    <property type="match status" value="1"/>
</dbReference>
<evidence type="ECO:0000313" key="3">
    <source>
        <dbReference type="Proteomes" id="UP000286482"/>
    </source>
</evidence>
<reference evidence="2 3" key="1">
    <citation type="submission" date="2018-09" db="EMBL/GenBank/DDBJ databases">
        <authorList>
            <person name="Wang Z."/>
        </authorList>
    </citation>
    <scope>NUCLEOTIDE SEQUENCE [LARGE SCALE GENOMIC DNA]</scope>
    <source>
        <strain evidence="2 3">ALS 81</strain>
    </source>
</reference>
<dbReference type="SUPFAM" id="SSF54593">
    <property type="entry name" value="Glyoxalase/Bleomycin resistance protein/Dihydroxybiphenyl dioxygenase"/>
    <property type="match status" value="1"/>
</dbReference>
<organism evidence="2 3">
    <name type="scientific">Alginatibacterium sediminis</name>
    <dbReference type="NCBI Taxonomy" id="2164068"/>
    <lineage>
        <taxon>Bacteria</taxon>
        <taxon>Pseudomonadati</taxon>
        <taxon>Pseudomonadota</taxon>
        <taxon>Gammaproteobacteria</taxon>
        <taxon>Alteromonadales</taxon>
        <taxon>Alteromonadaceae</taxon>
        <taxon>Alginatibacterium</taxon>
    </lineage>
</organism>
<dbReference type="InterPro" id="IPR029068">
    <property type="entry name" value="Glyas_Bleomycin-R_OHBP_Dase"/>
</dbReference>
<protein>
    <submittedName>
        <fullName evidence="2">VOC family protein</fullName>
    </submittedName>
</protein>
<gene>
    <name evidence="2" type="ORF">DBZ36_06585</name>
</gene>
<dbReference type="InterPro" id="IPR037523">
    <property type="entry name" value="VOC_core"/>
</dbReference>
<evidence type="ECO:0000259" key="1">
    <source>
        <dbReference type="PROSITE" id="PS51819"/>
    </source>
</evidence>
<keyword evidence="3" id="KW-1185">Reference proteome</keyword>
<dbReference type="OrthoDB" id="9800438at2"/>